<name>A0A7L8XJ00_9MUSC</name>
<dbReference type="PRINTS" id="PR01436">
    <property type="entry name" value="NADHDHGNASE2"/>
</dbReference>
<feature type="transmembrane region" description="Helical" evidence="18">
    <location>
        <begin position="281"/>
        <end position="303"/>
    </location>
</feature>
<keyword evidence="6" id="KW-0813">Transport</keyword>
<evidence type="ECO:0000259" key="20">
    <source>
        <dbReference type="Pfam" id="PF06444"/>
    </source>
</evidence>
<keyword evidence="14 18" id="KW-0830">Ubiquinone</keyword>
<keyword evidence="8 18" id="KW-0812">Transmembrane</keyword>
<feature type="domain" description="NADH:quinone oxidoreductase/Mrp antiporter transmembrane" evidence="19">
    <location>
        <begin position="24"/>
        <end position="289"/>
    </location>
</feature>
<feature type="transmembrane region" description="Helical" evidence="18">
    <location>
        <begin position="61"/>
        <end position="84"/>
    </location>
</feature>
<evidence type="ECO:0000256" key="13">
    <source>
        <dbReference type="ARBA" id="ARBA00023027"/>
    </source>
</evidence>
<accession>A0A7L8XJ00</accession>
<geneLocation type="mitochondrion" evidence="21"/>
<evidence type="ECO:0000256" key="9">
    <source>
        <dbReference type="ARBA" id="ARBA00022792"/>
    </source>
</evidence>
<comment type="function">
    <text evidence="18">Core subunit of the mitochondrial membrane respiratory chain NADH dehydrogenase (Complex I) which catalyzes electron transfer from NADH through the respiratory chain, using ubiquinone as an electron acceptor. Essential for the catalytic activity and assembly of complex I.</text>
</comment>
<reference evidence="21" key="1">
    <citation type="journal article" date="2020" name="Mitochondrial DNA Part B Resour">
        <title>The mitochondrial genome of Anthalia sp. (Diptera: Empididae).</title>
        <authorList>
            <person name="Zhao C."/>
            <person name="Li R."/>
            <person name="Gao S."/>
            <person name="Yang D."/>
        </authorList>
    </citation>
    <scope>NUCLEOTIDE SEQUENCE</scope>
</reference>
<evidence type="ECO:0000256" key="11">
    <source>
        <dbReference type="ARBA" id="ARBA00022982"/>
    </source>
</evidence>
<keyword evidence="7 18" id="KW-0679">Respiratory chain</keyword>
<organism evidence="21">
    <name type="scientific">Anthalia sp. YD3030</name>
    <dbReference type="NCBI Taxonomy" id="2777027"/>
    <lineage>
        <taxon>Eukaryota</taxon>
        <taxon>Metazoa</taxon>
        <taxon>Ecdysozoa</taxon>
        <taxon>Arthropoda</taxon>
        <taxon>Hexapoda</taxon>
        <taxon>Insecta</taxon>
        <taxon>Pterygota</taxon>
        <taxon>Neoptera</taxon>
        <taxon>Endopterygota</taxon>
        <taxon>Diptera</taxon>
        <taxon>Brachycera</taxon>
        <taxon>Muscomorpha</taxon>
        <taxon>Empidoidea</taxon>
        <taxon>Hybotidae</taxon>
        <taxon>Ocydromiinae</taxon>
        <taxon>Anthalia</taxon>
    </lineage>
</organism>
<proteinExistence type="inferred from homology"/>
<evidence type="ECO:0000256" key="7">
    <source>
        <dbReference type="ARBA" id="ARBA00022660"/>
    </source>
</evidence>
<comment type="function">
    <text evidence="1">Core subunit of the mitochondrial membrane respiratory chain NADH dehydrogenase (Complex I) that is believed to belong to the minimal assembly required for catalysis. Complex I functions in the transfer of electrons from NADH to the respiratory chain. The immediate electron acceptor for the enzyme is believed to be ubiquinone.</text>
</comment>
<dbReference type="InterPro" id="IPR003917">
    <property type="entry name" value="NADH_UbQ_OxRdtase_chain2"/>
</dbReference>
<keyword evidence="11 18" id="KW-0249">Electron transport</keyword>
<evidence type="ECO:0000256" key="16">
    <source>
        <dbReference type="ARBA" id="ARBA00023136"/>
    </source>
</evidence>
<dbReference type="Pfam" id="PF06444">
    <property type="entry name" value="NADH_dehy_S2_C"/>
    <property type="match status" value="1"/>
</dbReference>
<feature type="transmembrane region" description="Helical" evidence="18">
    <location>
        <begin position="187"/>
        <end position="211"/>
    </location>
</feature>
<protein>
    <recommendedName>
        <fullName evidence="5 18">NADH-ubiquinone oxidoreductase chain 2</fullName>
        <ecNumber evidence="4 18">7.1.1.2</ecNumber>
    </recommendedName>
</protein>
<evidence type="ECO:0000313" key="21">
    <source>
        <dbReference type="EMBL" id="QOH97180.1"/>
    </source>
</evidence>
<sequence length="345" mass="40409">MFKNSSKILFYLILMLGTLITVSANSWLGAWMGLEINLLSFIPLMNDTNNLMSTEASLKYFLTQALASLVLLFSMIIAMLKFNFIYMMPMNMSLDYIYYIIMSSLLMKAGTAPFHFWFPSIMEGISWINALILMTWQKIAPLMIISYLIIKNFFVTVIVLSILIGSLGGLNQTSLRKIMAFSSINHLGWMLSAMLCNSMLWMLYFLMYSFLSMNLVYFFNLFKLFHLNQLFSLFFSSKTIKFSLFLNILSLGGLPPFLGFLPKWMVIQYLSMNNQMFLMSWITMMTLITLFFYLRMSYAAFMLNYYENNWINQNYKNNFSMKIYLINSFFSINGLFIISMIFFIF</sequence>
<keyword evidence="15 18" id="KW-0496">Mitochondrion</keyword>
<dbReference type="InterPro" id="IPR010933">
    <property type="entry name" value="NADH_DH_su2_C"/>
</dbReference>
<dbReference type="EC" id="7.1.1.2" evidence="4 18"/>
<evidence type="ECO:0000256" key="18">
    <source>
        <dbReference type="RuleBase" id="RU003403"/>
    </source>
</evidence>
<evidence type="ECO:0000256" key="12">
    <source>
        <dbReference type="ARBA" id="ARBA00022989"/>
    </source>
</evidence>
<evidence type="ECO:0000256" key="1">
    <source>
        <dbReference type="ARBA" id="ARBA00003257"/>
    </source>
</evidence>
<comment type="catalytic activity">
    <reaction evidence="17 18">
        <text>a ubiquinone + NADH + 5 H(+)(in) = a ubiquinol + NAD(+) + 4 H(+)(out)</text>
        <dbReference type="Rhea" id="RHEA:29091"/>
        <dbReference type="Rhea" id="RHEA-COMP:9565"/>
        <dbReference type="Rhea" id="RHEA-COMP:9566"/>
        <dbReference type="ChEBI" id="CHEBI:15378"/>
        <dbReference type="ChEBI" id="CHEBI:16389"/>
        <dbReference type="ChEBI" id="CHEBI:17976"/>
        <dbReference type="ChEBI" id="CHEBI:57540"/>
        <dbReference type="ChEBI" id="CHEBI:57945"/>
        <dbReference type="EC" id="7.1.1.2"/>
    </reaction>
</comment>
<keyword evidence="12 18" id="KW-1133">Transmembrane helix</keyword>
<evidence type="ECO:0000256" key="4">
    <source>
        <dbReference type="ARBA" id="ARBA00012944"/>
    </source>
</evidence>
<dbReference type="GO" id="GO:0008137">
    <property type="term" value="F:NADH dehydrogenase (ubiquinone) activity"/>
    <property type="evidence" value="ECO:0007669"/>
    <property type="project" value="UniProtKB-EC"/>
</dbReference>
<dbReference type="GO" id="GO:0005743">
    <property type="term" value="C:mitochondrial inner membrane"/>
    <property type="evidence" value="ECO:0007669"/>
    <property type="project" value="UniProtKB-SubCell"/>
</dbReference>
<dbReference type="Pfam" id="PF00361">
    <property type="entry name" value="Proton_antipo_M"/>
    <property type="match status" value="1"/>
</dbReference>
<feature type="transmembrane region" description="Helical" evidence="18">
    <location>
        <begin position="217"/>
        <end position="235"/>
    </location>
</feature>
<gene>
    <name evidence="21" type="primary">nad2</name>
</gene>
<comment type="similarity">
    <text evidence="3 18">Belongs to the complex I subunit 2 family.</text>
</comment>
<evidence type="ECO:0000256" key="6">
    <source>
        <dbReference type="ARBA" id="ARBA00022448"/>
    </source>
</evidence>
<dbReference type="InterPro" id="IPR050175">
    <property type="entry name" value="Complex_I_Subunit_2"/>
</dbReference>
<dbReference type="PANTHER" id="PTHR46552">
    <property type="entry name" value="NADH-UBIQUINONE OXIDOREDUCTASE CHAIN 2"/>
    <property type="match status" value="1"/>
</dbReference>
<evidence type="ECO:0000259" key="19">
    <source>
        <dbReference type="Pfam" id="PF00361"/>
    </source>
</evidence>
<evidence type="ECO:0000256" key="17">
    <source>
        <dbReference type="ARBA" id="ARBA00049551"/>
    </source>
</evidence>
<evidence type="ECO:0000256" key="2">
    <source>
        <dbReference type="ARBA" id="ARBA00004448"/>
    </source>
</evidence>
<dbReference type="EMBL" id="MT483943">
    <property type="protein sequence ID" value="QOH97180.1"/>
    <property type="molecule type" value="Genomic_DNA"/>
</dbReference>
<dbReference type="InterPro" id="IPR001750">
    <property type="entry name" value="ND/Mrp_TM"/>
</dbReference>
<comment type="subcellular location">
    <subcellularLocation>
        <location evidence="2 18">Mitochondrion inner membrane</location>
        <topology evidence="2 18">Multi-pass membrane protein</topology>
    </subcellularLocation>
</comment>
<keyword evidence="16 18" id="KW-0472">Membrane</keyword>
<keyword evidence="13 18" id="KW-0520">NAD</keyword>
<dbReference type="AlphaFoldDB" id="A0A7L8XJ00"/>
<feature type="transmembrane region" description="Helical" evidence="18">
    <location>
        <begin position="96"/>
        <end position="119"/>
    </location>
</feature>
<evidence type="ECO:0000256" key="8">
    <source>
        <dbReference type="ARBA" id="ARBA00022692"/>
    </source>
</evidence>
<feature type="domain" description="NADH dehydrogenase subunit 2 C-terminal" evidence="20">
    <location>
        <begin position="290"/>
        <end position="342"/>
    </location>
</feature>
<feature type="transmembrane region" description="Helical" evidence="18">
    <location>
        <begin position="242"/>
        <end position="261"/>
    </location>
</feature>
<keyword evidence="10 18" id="KW-1278">Translocase</keyword>
<evidence type="ECO:0000256" key="15">
    <source>
        <dbReference type="ARBA" id="ARBA00023128"/>
    </source>
</evidence>
<evidence type="ECO:0000256" key="5">
    <source>
        <dbReference type="ARBA" id="ARBA00021008"/>
    </source>
</evidence>
<evidence type="ECO:0000256" key="14">
    <source>
        <dbReference type="ARBA" id="ARBA00023075"/>
    </source>
</evidence>
<dbReference type="GO" id="GO:0006120">
    <property type="term" value="P:mitochondrial electron transport, NADH to ubiquinone"/>
    <property type="evidence" value="ECO:0007669"/>
    <property type="project" value="InterPro"/>
</dbReference>
<evidence type="ECO:0000256" key="10">
    <source>
        <dbReference type="ARBA" id="ARBA00022967"/>
    </source>
</evidence>
<feature type="transmembrane region" description="Helical" evidence="18">
    <location>
        <begin position="139"/>
        <end position="167"/>
    </location>
</feature>
<feature type="transmembrane region" description="Helical" evidence="18">
    <location>
        <begin position="324"/>
        <end position="344"/>
    </location>
</feature>
<dbReference type="PANTHER" id="PTHR46552:SF1">
    <property type="entry name" value="NADH-UBIQUINONE OXIDOREDUCTASE CHAIN 2"/>
    <property type="match status" value="1"/>
</dbReference>
<evidence type="ECO:0000256" key="3">
    <source>
        <dbReference type="ARBA" id="ARBA00007012"/>
    </source>
</evidence>
<keyword evidence="9 18" id="KW-0999">Mitochondrion inner membrane</keyword>